<accession>A0A834JE42</accession>
<gene>
    <name evidence="2" type="ORF">HZH66_011833</name>
</gene>
<name>A0A834JE42_VESVU</name>
<sequence length="117" mass="13404">MVTGREREEEHEEEEKEEEEKEKEKEDEERLRGGQAMFPPVLTTEEVGAGPHAQGQRMTQLGHSGHALKFGAKGDTSTRPSFYRQTKKRDWLLVPGSSYWSKKSKLSGHVRRVVLIL</sequence>
<comment type="caution">
    <text evidence="2">The sequence shown here is derived from an EMBL/GenBank/DDBJ whole genome shotgun (WGS) entry which is preliminary data.</text>
</comment>
<dbReference type="AlphaFoldDB" id="A0A834JE42"/>
<evidence type="ECO:0000313" key="2">
    <source>
        <dbReference type="EMBL" id="KAF7385991.1"/>
    </source>
</evidence>
<dbReference type="Proteomes" id="UP000614350">
    <property type="component" value="Unassembled WGS sequence"/>
</dbReference>
<evidence type="ECO:0000313" key="3">
    <source>
        <dbReference type="Proteomes" id="UP000614350"/>
    </source>
</evidence>
<feature type="compositionally biased region" description="Acidic residues" evidence="1">
    <location>
        <begin position="9"/>
        <end position="21"/>
    </location>
</feature>
<protein>
    <submittedName>
        <fullName evidence="2">Uncharacterized protein</fullName>
    </submittedName>
</protein>
<organism evidence="2 3">
    <name type="scientific">Vespula vulgaris</name>
    <name type="common">Yellow jacket</name>
    <name type="synonym">Wasp</name>
    <dbReference type="NCBI Taxonomy" id="7454"/>
    <lineage>
        <taxon>Eukaryota</taxon>
        <taxon>Metazoa</taxon>
        <taxon>Ecdysozoa</taxon>
        <taxon>Arthropoda</taxon>
        <taxon>Hexapoda</taxon>
        <taxon>Insecta</taxon>
        <taxon>Pterygota</taxon>
        <taxon>Neoptera</taxon>
        <taxon>Endopterygota</taxon>
        <taxon>Hymenoptera</taxon>
        <taxon>Apocrita</taxon>
        <taxon>Aculeata</taxon>
        <taxon>Vespoidea</taxon>
        <taxon>Vespidae</taxon>
        <taxon>Vespinae</taxon>
        <taxon>Vespula</taxon>
    </lineage>
</organism>
<feature type="compositionally biased region" description="Basic and acidic residues" evidence="1">
    <location>
        <begin position="22"/>
        <end position="32"/>
    </location>
</feature>
<feature type="region of interest" description="Disordered" evidence="1">
    <location>
        <begin position="1"/>
        <end position="40"/>
    </location>
</feature>
<proteinExistence type="predicted"/>
<keyword evidence="3" id="KW-1185">Reference proteome</keyword>
<dbReference type="EMBL" id="JACSEA010000014">
    <property type="protein sequence ID" value="KAF7385991.1"/>
    <property type="molecule type" value="Genomic_DNA"/>
</dbReference>
<evidence type="ECO:0000256" key="1">
    <source>
        <dbReference type="SAM" id="MobiDB-lite"/>
    </source>
</evidence>
<reference evidence="2" key="1">
    <citation type="journal article" date="2020" name="G3 (Bethesda)">
        <title>High-Quality Assemblies for Three Invasive Social Wasps from the &lt;i&gt;Vespula&lt;/i&gt; Genus.</title>
        <authorList>
            <person name="Harrop T.W.R."/>
            <person name="Guhlin J."/>
            <person name="McLaughlin G.M."/>
            <person name="Permina E."/>
            <person name="Stockwell P."/>
            <person name="Gilligan J."/>
            <person name="Le Lec M.F."/>
            <person name="Gruber M.A.M."/>
            <person name="Quinn O."/>
            <person name="Lovegrove M."/>
            <person name="Duncan E.J."/>
            <person name="Remnant E.J."/>
            <person name="Van Eeckhoven J."/>
            <person name="Graham B."/>
            <person name="Knapp R.A."/>
            <person name="Langford K.W."/>
            <person name="Kronenberg Z."/>
            <person name="Press M.O."/>
            <person name="Eacker S.M."/>
            <person name="Wilson-Rankin E.E."/>
            <person name="Purcell J."/>
            <person name="Lester P.J."/>
            <person name="Dearden P.K."/>
        </authorList>
    </citation>
    <scope>NUCLEOTIDE SEQUENCE</scope>
    <source>
        <strain evidence="2">Marl-1</strain>
    </source>
</reference>